<keyword evidence="3" id="KW-0812">Transmembrane</keyword>
<proteinExistence type="predicted"/>
<sequence length="363" mass="40575">MAASTPTKRPSDSLPITRFTSVVVRFRRLATTGLITAMVVHLIFLVLFWLLDIWLLMAFNIFSVLLYGLCLIGMRFPALRPMSLVLAWLEIIAHAGISTLALGAASGFHYLLLALVPLVYIDPRGDVLTRLTGLLILTGLFVGLDLISTLHDPWFLLREETLLWLRMGNGIICFIGLGTVINVYARSSRQSERDLRSMASTDLLTGLRNRRSLTDEALLLVAERRSVNHHLAVVLVDLDHFKQLNDRYGHAFGDQVLADTARLMNRTMRPGDSLARWGGEEFLILLTDADLDRAICVAERVRESIAAQTFRSDEGESLSITATLGVTEWRGNEEFEVCVSRADDALYLGKQNGRDRVEVAKPR</sequence>
<dbReference type="NCBIfam" id="TIGR00254">
    <property type="entry name" value="GGDEF"/>
    <property type="match status" value="1"/>
</dbReference>
<dbReference type="InterPro" id="IPR029787">
    <property type="entry name" value="Nucleotide_cyclase"/>
</dbReference>
<feature type="transmembrane region" description="Helical" evidence="3">
    <location>
        <begin position="91"/>
        <end position="119"/>
    </location>
</feature>
<organism evidence="5 6">
    <name type="scientific">Marinobacter lacisalsi</name>
    <dbReference type="NCBI Taxonomy" id="475979"/>
    <lineage>
        <taxon>Bacteria</taxon>
        <taxon>Pseudomonadati</taxon>
        <taxon>Pseudomonadota</taxon>
        <taxon>Gammaproteobacteria</taxon>
        <taxon>Pseudomonadales</taxon>
        <taxon>Marinobacteraceae</taxon>
        <taxon>Marinobacter</taxon>
    </lineage>
</organism>
<feature type="transmembrane region" description="Helical" evidence="3">
    <location>
        <begin position="29"/>
        <end position="51"/>
    </location>
</feature>
<accession>A0ABV8QCD5</accession>
<dbReference type="EMBL" id="JBHSDI010000001">
    <property type="protein sequence ID" value="MFC4257544.1"/>
    <property type="molecule type" value="Genomic_DNA"/>
</dbReference>
<dbReference type="Proteomes" id="UP001595798">
    <property type="component" value="Unassembled WGS sequence"/>
</dbReference>
<keyword evidence="3" id="KW-1133">Transmembrane helix</keyword>
<name>A0ABV8QCD5_9GAMM</name>
<dbReference type="SMART" id="SM00267">
    <property type="entry name" value="GGDEF"/>
    <property type="match status" value="1"/>
</dbReference>
<keyword evidence="3" id="KW-0472">Membrane</keyword>
<feature type="transmembrane region" description="Helical" evidence="3">
    <location>
        <begin position="58"/>
        <end position="79"/>
    </location>
</feature>
<dbReference type="RefSeq" id="WP_379884759.1">
    <property type="nucleotide sequence ID" value="NZ_JBHSDI010000001.1"/>
</dbReference>
<protein>
    <recommendedName>
        <fullName evidence="1">diguanylate cyclase</fullName>
        <ecNumber evidence="1">2.7.7.65</ecNumber>
    </recommendedName>
</protein>
<gene>
    <name evidence="5" type="ORF">ACFOZ5_00710</name>
</gene>
<evidence type="ECO:0000313" key="6">
    <source>
        <dbReference type="Proteomes" id="UP001595798"/>
    </source>
</evidence>
<evidence type="ECO:0000256" key="2">
    <source>
        <dbReference type="ARBA" id="ARBA00034247"/>
    </source>
</evidence>
<reference evidence="6" key="1">
    <citation type="journal article" date="2019" name="Int. J. Syst. Evol. Microbiol.">
        <title>The Global Catalogue of Microorganisms (GCM) 10K type strain sequencing project: providing services to taxonomists for standard genome sequencing and annotation.</title>
        <authorList>
            <consortium name="The Broad Institute Genomics Platform"/>
            <consortium name="The Broad Institute Genome Sequencing Center for Infectious Disease"/>
            <person name="Wu L."/>
            <person name="Ma J."/>
        </authorList>
    </citation>
    <scope>NUCLEOTIDE SEQUENCE [LARGE SCALE GENOMIC DNA]</scope>
    <source>
        <strain evidence="6">CECT 7297</strain>
    </source>
</reference>
<dbReference type="Gene3D" id="3.30.70.270">
    <property type="match status" value="1"/>
</dbReference>
<evidence type="ECO:0000256" key="3">
    <source>
        <dbReference type="SAM" id="Phobius"/>
    </source>
</evidence>
<feature type="transmembrane region" description="Helical" evidence="3">
    <location>
        <begin position="131"/>
        <end position="151"/>
    </location>
</feature>
<dbReference type="InterPro" id="IPR050469">
    <property type="entry name" value="Diguanylate_Cyclase"/>
</dbReference>
<keyword evidence="6" id="KW-1185">Reference proteome</keyword>
<dbReference type="PROSITE" id="PS50887">
    <property type="entry name" value="GGDEF"/>
    <property type="match status" value="1"/>
</dbReference>
<dbReference type="InterPro" id="IPR000160">
    <property type="entry name" value="GGDEF_dom"/>
</dbReference>
<comment type="caution">
    <text evidence="5">The sequence shown here is derived from an EMBL/GenBank/DDBJ whole genome shotgun (WGS) entry which is preliminary data.</text>
</comment>
<evidence type="ECO:0000259" key="4">
    <source>
        <dbReference type="PROSITE" id="PS50887"/>
    </source>
</evidence>
<dbReference type="EC" id="2.7.7.65" evidence="1"/>
<comment type="catalytic activity">
    <reaction evidence="2">
        <text>2 GTP = 3',3'-c-di-GMP + 2 diphosphate</text>
        <dbReference type="Rhea" id="RHEA:24898"/>
        <dbReference type="ChEBI" id="CHEBI:33019"/>
        <dbReference type="ChEBI" id="CHEBI:37565"/>
        <dbReference type="ChEBI" id="CHEBI:58805"/>
        <dbReference type="EC" id="2.7.7.65"/>
    </reaction>
</comment>
<evidence type="ECO:0000256" key="1">
    <source>
        <dbReference type="ARBA" id="ARBA00012528"/>
    </source>
</evidence>
<feature type="domain" description="GGDEF" evidence="4">
    <location>
        <begin position="229"/>
        <end position="362"/>
    </location>
</feature>
<dbReference type="PANTHER" id="PTHR45138:SF9">
    <property type="entry name" value="DIGUANYLATE CYCLASE DGCM-RELATED"/>
    <property type="match status" value="1"/>
</dbReference>
<dbReference type="PANTHER" id="PTHR45138">
    <property type="entry name" value="REGULATORY COMPONENTS OF SENSORY TRANSDUCTION SYSTEM"/>
    <property type="match status" value="1"/>
</dbReference>
<evidence type="ECO:0000313" key="5">
    <source>
        <dbReference type="EMBL" id="MFC4257544.1"/>
    </source>
</evidence>
<dbReference type="Pfam" id="PF00990">
    <property type="entry name" value="GGDEF"/>
    <property type="match status" value="1"/>
</dbReference>
<dbReference type="InterPro" id="IPR043128">
    <property type="entry name" value="Rev_trsase/Diguanyl_cyclase"/>
</dbReference>
<dbReference type="CDD" id="cd01949">
    <property type="entry name" value="GGDEF"/>
    <property type="match status" value="1"/>
</dbReference>
<feature type="transmembrane region" description="Helical" evidence="3">
    <location>
        <begin position="163"/>
        <end position="185"/>
    </location>
</feature>
<dbReference type="SUPFAM" id="SSF55073">
    <property type="entry name" value="Nucleotide cyclase"/>
    <property type="match status" value="1"/>
</dbReference>